<name>A0A2S7BWR5_9XANT</name>
<dbReference type="AlphaFoldDB" id="A0A2S7BWR5"/>
<organism evidence="2 3">
    <name type="scientific">Xanthomonas dyei</name>
    <dbReference type="NCBI Taxonomy" id="743699"/>
    <lineage>
        <taxon>Bacteria</taxon>
        <taxon>Pseudomonadati</taxon>
        <taxon>Pseudomonadota</taxon>
        <taxon>Gammaproteobacteria</taxon>
        <taxon>Lysobacterales</taxon>
        <taxon>Lysobacteraceae</taxon>
        <taxon>Xanthomonas</taxon>
    </lineage>
</organism>
<proteinExistence type="predicted"/>
<dbReference type="EMBL" id="MDEE01000065">
    <property type="protein sequence ID" value="PPU49943.1"/>
    <property type="molecule type" value="Genomic_DNA"/>
</dbReference>
<evidence type="ECO:0000256" key="1">
    <source>
        <dbReference type="SAM" id="MobiDB-lite"/>
    </source>
</evidence>
<feature type="region of interest" description="Disordered" evidence="1">
    <location>
        <begin position="57"/>
        <end position="92"/>
    </location>
</feature>
<protein>
    <submittedName>
        <fullName evidence="2">Uncharacterized protein</fullName>
    </submittedName>
</protein>
<comment type="caution">
    <text evidence="2">The sequence shown here is derived from an EMBL/GenBank/DDBJ whole genome shotgun (WGS) entry which is preliminary data.</text>
</comment>
<dbReference type="Proteomes" id="UP000238908">
    <property type="component" value="Unassembled WGS sequence"/>
</dbReference>
<reference evidence="2 3" key="1">
    <citation type="submission" date="2016-08" db="EMBL/GenBank/DDBJ databases">
        <authorList>
            <person name="Seilhamer J.J."/>
        </authorList>
    </citation>
    <scope>NUCLEOTIDE SEQUENCE [LARGE SCALE GENOMIC DNA]</scope>
    <source>
        <strain evidence="2 3">CFBP7245</strain>
    </source>
</reference>
<evidence type="ECO:0000313" key="2">
    <source>
        <dbReference type="EMBL" id="PPU49943.1"/>
    </source>
</evidence>
<evidence type="ECO:0000313" key="3">
    <source>
        <dbReference type="Proteomes" id="UP000238908"/>
    </source>
</evidence>
<sequence length="92" mass="9846">MLSSISSRPFQYQPSHQADVPVRVSAPTQSLSPLIGAVQPLSSSRVLAAVMVSKYPGRAQERQGRRPRWAGSAKPPGSGALRGFDLGTRFAQ</sequence>
<accession>A0A2S7BWR5</accession>
<gene>
    <name evidence="2" type="ORF">XdyCFBP7245_22140</name>
</gene>